<dbReference type="Gene3D" id="1.10.472.130">
    <property type="match status" value="1"/>
</dbReference>
<evidence type="ECO:0000313" key="3">
    <source>
        <dbReference type="EMBL" id="RKP19495.1"/>
    </source>
</evidence>
<evidence type="ECO:0000313" key="4">
    <source>
        <dbReference type="Proteomes" id="UP000281549"/>
    </source>
</evidence>
<reference evidence="4" key="1">
    <citation type="journal article" date="2018" name="Nat. Microbiol.">
        <title>Leveraging single-cell genomics to expand the fungal tree of life.</title>
        <authorList>
            <person name="Ahrendt S.R."/>
            <person name="Quandt C.A."/>
            <person name="Ciobanu D."/>
            <person name="Clum A."/>
            <person name="Salamov A."/>
            <person name="Andreopoulos B."/>
            <person name="Cheng J.F."/>
            <person name="Woyke T."/>
            <person name="Pelin A."/>
            <person name="Henrissat B."/>
            <person name="Reynolds N.K."/>
            <person name="Benny G.L."/>
            <person name="Smith M.E."/>
            <person name="James T.Y."/>
            <person name="Grigoriev I.V."/>
        </authorList>
    </citation>
    <scope>NUCLEOTIDE SEQUENCE [LARGE SCALE GENOMIC DNA]</scope>
    <source>
        <strain evidence="4">CSF55</strain>
    </source>
</reference>
<dbReference type="AlphaFoldDB" id="A0A4P9YJC2"/>
<accession>A0A4P9YJC2</accession>
<evidence type="ECO:0000256" key="1">
    <source>
        <dbReference type="SAM" id="Coils"/>
    </source>
</evidence>
<name>A0A4P9YJC2_ROZAC</name>
<evidence type="ECO:0000259" key="2">
    <source>
        <dbReference type="Pfam" id="PF17852"/>
    </source>
</evidence>
<feature type="domain" description="Dynein heavy chain AAA 5 extension" evidence="2">
    <location>
        <begin position="221"/>
        <end position="335"/>
    </location>
</feature>
<dbReference type="Proteomes" id="UP000281549">
    <property type="component" value="Unassembled WGS sequence"/>
</dbReference>
<dbReference type="InterPro" id="IPR041466">
    <property type="entry name" value="Dynein_AAA5_ext"/>
</dbReference>
<keyword evidence="1" id="KW-0175">Coiled coil</keyword>
<feature type="coiled-coil region" evidence="1">
    <location>
        <begin position="6"/>
        <end position="33"/>
    </location>
</feature>
<organism evidence="3 4">
    <name type="scientific">Rozella allomycis (strain CSF55)</name>
    <dbReference type="NCBI Taxonomy" id="988480"/>
    <lineage>
        <taxon>Eukaryota</taxon>
        <taxon>Fungi</taxon>
        <taxon>Fungi incertae sedis</taxon>
        <taxon>Cryptomycota</taxon>
        <taxon>Cryptomycota incertae sedis</taxon>
        <taxon>Rozella</taxon>
    </lineage>
</organism>
<sequence length="497" mass="57384">MLNKNINSFKEFKRRLQKERESLQEEIERINSRGEGSKSVELNESSISATSTISTNLTNSISTLSIKYQLLISLIEYNLDLVETFIHILLNKGYIEQEWLTMIKVYSTDQNEIYVKVGINQIKYGNQMIKIVPNLFSFKKSSIDLFESIHENSLFVFKGNEILLNELSLVTGRSIIYLDLNYKSDNFMHYIKDNSNFSNKLINILLSQVDDLISSSKLGLSNFCQNSVLTQFKSIFASLCNNIGKNYERLTINEQKKWIIANCLFSIIWSFGARVDYTRNRIFDKGFKTLYHERNLIRIDSVIDWNNLFPCLPRDDSTVFDIFYDETINDWALFNEKRETDHSQFNEVDDFQSEFNDFSKLIYLSRILKGSGSRIVLIGPESFVLAEQVIKALKYSLSDIVIQKASSIGAKSVFFEKKSILNLHGKIDDNIIPFINNKTIIDDNRIKSVESDLIFVNFINATCEELHVLNSTHSIIINIHDDFLPTLIVSTTICIIH</sequence>
<gene>
    <name evidence="3" type="ORF">ROZALSC1DRAFT_22248</name>
</gene>
<protein>
    <recommendedName>
        <fullName evidence="2">Dynein heavy chain AAA 5 extension domain-containing protein</fullName>
    </recommendedName>
</protein>
<proteinExistence type="predicted"/>
<dbReference type="EMBL" id="ML005213">
    <property type="protein sequence ID" value="RKP19495.1"/>
    <property type="molecule type" value="Genomic_DNA"/>
</dbReference>
<dbReference type="Pfam" id="PF17852">
    <property type="entry name" value="Dynein_AAA_lid"/>
    <property type="match status" value="1"/>
</dbReference>